<dbReference type="Proteomes" id="UP000474718">
    <property type="component" value="Unassembled WGS sequence"/>
</dbReference>
<dbReference type="PANTHER" id="PTHR43464">
    <property type="entry name" value="METHYLTRANSFERASE"/>
    <property type="match status" value="1"/>
</dbReference>
<reference evidence="5 8" key="3">
    <citation type="journal article" date="2019" name="Nat. Med.">
        <title>A library of human gut bacterial isolates paired with longitudinal multiomics data enables mechanistic microbiome research.</title>
        <authorList>
            <person name="Poyet M."/>
            <person name="Groussin M."/>
            <person name="Gibbons S.M."/>
            <person name="Avila-Pacheco J."/>
            <person name="Jiang X."/>
            <person name="Kearney S.M."/>
            <person name="Perrotta A.R."/>
            <person name="Berdy B."/>
            <person name="Zhao S."/>
            <person name="Lieberman T.D."/>
            <person name="Swanson P.K."/>
            <person name="Smith M."/>
            <person name="Roesemann S."/>
            <person name="Alexander J.E."/>
            <person name="Rich S.A."/>
            <person name="Livny J."/>
            <person name="Vlamakis H."/>
            <person name="Clish C."/>
            <person name="Bullock K."/>
            <person name="Deik A."/>
            <person name="Scott J."/>
            <person name="Pierce K.A."/>
            <person name="Xavier R.J."/>
            <person name="Alm E.J."/>
        </authorList>
    </citation>
    <scope>NUCLEOTIDE SEQUENCE [LARGE SCALE GENOMIC DNA]</scope>
    <source>
        <strain evidence="5 8">BIOML-A2</strain>
    </source>
</reference>
<dbReference type="InterPro" id="IPR029063">
    <property type="entry name" value="SAM-dependent_MTases_sf"/>
</dbReference>
<evidence type="ECO:0000313" key="5">
    <source>
        <dbReference type="EMBL" id="MZL68392.1"/>
    </source>
</evidence>
<sequence>MLVSKTRTPEEQAAYLVELRSWLEGERDTPVEEMSSFFAHRLDQYEGVHLAHWAAEYEALADYLPDGLSTLLDIGCGTGLELASLLRRFSDLRVTGIDLSAPMLEKLRQNYPSSRVETICADYFSYPFEGRQYDAALSFETLHHFPYQKKREIYRKLYRAVHSGGCYLECDYLACCQEEEDLCLAEYHRRRQASDLPEGAFVHIDIPLTLAHQTELLTEAGFARVELLYQNEGTALLRAERE</sequence>
<organism evidence="6 7">
    <name type="scientific">Bittarella massiliensis</name>
    <name type="common">ex Durand et al. 2017</name>
    <dbReference type="NCBI Taxonomy" id="1720313"/>
    <lineage>
        <taxon>Bacteria</taxon>
        <taxon>Bacillati</taxon>
        <taxon>Bacillota</taxon>
        <taxon>Clostridia</taxon>
        <taxon>Eubacteriales</taxon>
        <taxon>Oscillospiraceae</taxon>
        <taxon>Bittarella (ex Durand et al. 2017)</taxon>
    </lineage>
</organism>
<dbReference type="InterPro" id="IPR041698">
    <property type="entry name" value="Methyltransf_25"/>
</dbReference>
<dbReference type="EMBL" id="WWVX01000001">
    <property type="protein sequence ID" value="MZL68392.1"/>
    <property type="molecule type" value="Genomic_DNA"/>
</dbReference>
<evidence type="ECO:0000313" key="6">
    <source>
        <dbReference type="EMBL" id="SHF87707.1"/>
    </source>
</evidence>
<protein>
    <submittedName>
        <fullName evidence="5">Methyltransferase domain-containing protein</fullName>
    </submittedName>
    <submittedName>
        <fullName evidence="6">tRNA (Cmo5U34)-methyltransferase</fullName>
    </submittedName>
</protein>
<evidence type="ECO:0000256" key="1">
    <source>
        <dbReference type="ARBA" id="ARBA00022603"/>
    </source>
</evidence>
<evidence type="ECO:0000256" key="2">
    <source>
        <dbReference type="ARBA" id="ARBA00022679"/>
    </source>
</evidence>
<name>A0AAQ1MCA8_9FIRM</name>
<evidence type="ECO:0000313" key="7">
    <source>
        <dbReference type="Proteomes" id="UP000184089"/>
    </source>
</evidence>
<dbReference type="Pfam" id="PF13649">
    <property type="entry name" value="Methyltransf_25"/>
    <property type="match status" value="1"/>
</dbReference>
<dbReference type="CDD" id="cd02440">
    <property type="entry name" value="AdoMet_MTases"/>
    <property type="match status" value="1"/>
</dbReference>
<feature type="domain" description="Methyltransferase" evidence="4">
    <location>
        <begin position="72"/>
        <end position="165"/>
    </location>
</feature>
<dbReference type="GO" id="GO:0008168">
    <property type="term" value="F:methyltransferase activity"/>
    <property type="evidence" value="ECO:0007669"/>
    <property type="project" value="UniProtKB-KW"/>
</dbReference>
<evidence type="ECO:0000259" key="4">
    <source>
        <dbReference type="Pfam" id="PF13649"/>
    </source>
</evidence>
<keyword evidence="1 5" id="KW-0489">Methyltransferase</keyword>
<evidence type="ECO:0000256" key="3">
    <source>
        <dbReference type="ARBA" id="ARBA00022691"/>
    </source>
</evidence>
<accession>A0AAQ1MCA8</accession>
<dbReference type="SUPFAM" id="SSF53335">
    <property type="entry name" value="S-adenosyl-L-methionine-dependent methyltransferases"/>
    <property type="match status" value="1"/>
</dbReference>
<dbReference type="EMBL" id="FQVY01000001">
    <property type="protein sequence ID" value="SHF87707.1"/>
    <property type="molecule type" value="Genomic_DNA"/>
</dbReference>
<comment type="caution">
    <text evidence="6">The sequence shown here is derived from an EMBL/GenBank/DDBJ whole genome shotgun (WGS) entry which is preliminary data.</text>
</comment>
<reference evidence="7" key="1">
    <citation type="submission" date="2016-11" db="EMBL/GenBank/DDBJ databases">
        <authorList>
            <person name="Jaros S."/>
            <person name="Januszkiewicz K."/>
            <person name="Wedrychowicz H."/>
        </authorList>
    </citation>
    <scope>NUCLEOTIDE SEQUENCE [LARGE SCALE GENOMIC DNA]</scope>
    <source>
        <strain evidence="7">DSM 4029</strain>
    </source>
</reference>
<dbReference type="GO" id="GO:0032259">
    <property type="term" value="P:methylation"/>
    <property type="evidence" value="ECO:0007669"/>
    <property type="project" value="UniProtKB-KW"/>
</dbReference>
<dbReference type="RefSeq" id="WP_052537694.1">
    <property type="nucleotide sequence ID" value="NZ_FQVY01000001.1"/>
</dbReference>
<dbReference type="Proteomes" id="UP000184089">
    <property type="component" value="Unassembled WGS sequence"/>
</dbReference>
<dbReference type="AlphaFoldDB" id="A0AAQ1MCA8"/>
<keyword evidence="3" id="KW-0949">S-adenosyl-L-methionine</keyword>
<reference evidence="6" key="2">
    <citation type="submission" date="2016-11" db="EMBL/GenBank/DDBJ databases">
        <authorList>
            <person name="Varghese N."/>
            <person name="Submissions S."/>
        </authorList>
    </citation>
    <scope>NUCLEOTIDE SEQUENCE</scope>
    <source>
        <strain evidence="6">DSM 4029</strain>
    </source>
</reference>
<keyword evidence="2" id="KW-0808">Transferase</keyword>
<dbReference type="PANTHER" id="PTHR43464:SF19">
    <property type="entry name" value="UBIQUINONE BIOSYNTHESIS O-METHYLTRANSFERASE, MITOCHONDRIAL"/>
    <property type="match status" value="1"/>
</dbReference>
<dbReference type="Gene3D" id="3.40.50.150">
    <property type="entry name" value="Vaccinia Virus protein VP39"/>
    <property type="match status" value="1"/>
</dbReference>
<keyword evidence="8" id="KW-1185">Reference proteome</keyword>
<evidence type="ECO:0000313" key="8">
    <source>
        <dbReference type="Proteomes" id="UP000474718"/>
    </source>
</evidence>
<gene>
    <name evidence="5" type="ORF">GT747_01205</name>
    <name evidence="6" type="ORF">SAMN05444424_1011</name>
</gene>
<proteinExistence type="predicted"/>